<feature type="compositionally biased region" description="Low complexity" evidence="1">
    <location>
        <begin position="36"/>
        <end position="55"/>
    </location>
</feature>
<keyword evidence="2" id="KW-0732">Signal</keyword>
<comment type="caution">
    <text evidence="3">The sequence shown here is derived from an EMBL/GenBank/DDBJ whole genome shotgun (WGS) entry which is preliminary data.</text>
</comment>
<evidence type="ECO:0000256" key="2">
    <source>
        <dbReference type="SAM" id="SignalP"/>
    </source>
</evidence>
<feature type="chain" id="PRO_5045456038" description="Lipoprotein" evidence="2">
    <location>
        <begin position="26"/>
        <end position="211"/>
    </location>
</feature>
<organism evidence="3 4">
    <name type="scientific">Streptomyces polygonati</name>
    <dbReference type="NCBI Taxonomy" id="1617087"/>
    <lineage>
        <taxon>Bacteria</taxon>
        <taxon>Bacillati</taxon>
        <taxon>Actinomycetota</taxon>
        <taxon>Actinomycetes</taxon>
        <taxon>Kitasatosporales</taxon>
        <taxon>Streptomycetaceae</taxon>
        <taxon>Streptomyces</taxon>
    </lineage>
</organism>
<reference evidence="4" key="1">
    <citation type="journal article" date="2019" name="Int. J. Syst. Evol. Microbiol.">
        <title>The Global Catalogue of Microorganisms (GCM) 10K type strain sequencing project: providing services to taxonomists for standard genome sequencing and annotation.</title>
        <authorList>
            <consortium name="The Broad Institute Genomics Platform"/>
            <consortium name="The Broad Institute Genome Sequencing Center for Infectious Disease"/>
            <person name="Wu L."/>
            <person name="Ma J."/>
        </authorList>
    </citation>
    <scope>NUCLEOTIDE SEQUENCE [LARGE SCALE GENOMIC DNA]</scope>
    <source>
        <strain evidence="4">CGMCC 4.7237</strain>
    </source>
</reference>
<dbReference type="Proteomes" id="UP001595765">
    <property type="component" value="Unassembled WGS sequence"/>
</dbReference>
<dbReference type="RefSeq" id="WP_386430783.1">
    <property type="nucleotide sequence ID" value="NZ_JBHSBB010000013.1"/>
</dbReference>
<evidence type="ECO:0000313" key="3">
    <source>
        <dbReference type="EMBL" id="MFC4033703.1"/>
    </source>
</evidence>
<dbReference type="EMBL" id="JBHSBB010000013">
    <property type="protein sequence ID" value="MFC4033703.1"/>
    <property type="molecule type" value="Genomic_DNA"/>
</dbReference>
<feature type="region of interest" description="Disordered" evidence="1">
    <location>
        <begin position="32"/>
        <end position="58"/>
    </location>
</feature>
<proteinExistence type="predicted"/>
<evidence type="ECO:0000256" key="1">
    <source>
        <dbReference type="SAM" id="MobiDB-lite"/>
    </source>
</evidence>
<keyword evidence="4" id="KW-1185">Reference proteome</keyword>
<name>A0ABV8HRX2_9ACTN</name>
<accession>A0ABV8HRX2</accession>
<evidence type="ECO:0008006" key="5">
    <source>
        <dbReference type="Google" id="ProtNLM"/>
    </source>
</evidence>
<protein>
    <recommendedName>
        <fullName evidence="5">Lipoprotein</fullName>
    </recommendedName>
</protein>
<sequence length="211" mass="21479">MLLAPMQKRRIAIGAAVLSGALALAACGSGSGGKDATGPAATPTAAGKSATSPASLSWPAPADASARVKAAGLPMLGQEGQVLHIHSHLDVFVDGRAVTVPAEIGIDLVKQQISPLHTHDTSGVVHIESPVQADFTLGEFMTEWNVPISKGALGPLKTGGGKELRLYVNGKEQTGDPAALKLAAHEEIAVVYGAPGDGVKVPSSYDWPEGL</sequence>
<evidence type="ECO:0000313" key="4">
    <source>
        <dbReference type="Proteomes" id="UP001595765"/>
    </source>
</evidence>
<feature type="signal peptide" evidence="2">
    <location>
        <begin position="1"/>
        <end position="25"/>
    </location>
</feature>
<gene>
    <name evidence="3" type="ORF">ACFO3J_19770</name>
</gene>